<evidence type="ECO:0000256" key="1">
    <source>
        <dbReference type="ARBA" id="ARBA00022679"/>
    </source>
</evidence>
<accession>A0ABW4BGQ6</accession>
<dbReference type="Pfam" id="PF04488">
    <property type="entry name" value="Gly_transf_sug"/>
    <property type="match status" value="1"/>
</dbReference>
<organism evidence="2 3">
    <name type="scientific">Lacticaseibacillus suilingensis</name>
    <dbReference type="NCBI Taxonomy" id="2799577"/>
    <lineage>
        <taxon>Bacteria</taxon>
        <taxon>Bacillati</taxon>
        <taxon>Bacillota</taxon>
        <taxon>Bacilli</taxon>
        <taxon>Lactobacillales</taxon>
        <taxon>Lactobacillaceae</taxon>
        <taxon>Lacticaseibacillus</taxon>
    </lineage>
</organism>
<dbReference type="RefSeq" id="WP_204119747.1">
    <property type="nucleotide sequence ID" value="NZ_BOLV01000026.1"/>
</dbReference>
<dbReference type="PANTHER" id="PTHR32385:SF15">
    <property type="entry name" value="INOSITOL PHOSPHOCERAMIDE MANNOSYLTRANSFERASE 1"/>
    <property type="match status" value="1"/>
</dbReference>
<proteinExistence type="predicted"/>
<dbReference type="EMBL" id="JBHTOA010000037">
    <property type="protein sequence ID" value="MFD1399694.1"/>
    <property type="molecule type" value="Genomic_DNA"/>
</dbReference>
<dbReference type="Proteomes" id="UP001597199">
    <property type="component" value="Unassembled WGS sequence"/>
</dbReference>
<dbReference type="InterPro" id="IPR029044">
    <property type="entry name" value="Nucleotide-diphossugar_trans"/>
</dbReference>
<evidence type="ECO:0000313" key="3">
    <source>
        <dbReference type="Proteomes" id="UP001597199"/>
    </source>
</evidence>
<keyword evidence="3" id="KW-1185">Reference proteome</keyword>
<dbReference type="InterPro" id="IPR007577">
    <property type="entry name" value="GlycoTrfase_DXD_sugar-bd_CS"/>
</dbReference>
<gene>
    <name evidence="2" type="ORF">ACFQ41_10285</name>
</gene>
<dbReference type="Gene3D" id="3.90.550.20">
    <property type="match status" value="1"/>
</dbReference>
<name>A0ABW4BGQ6_9LACO</name>
<keyword evidence="1" id="KW-0808">Transferase</keyword>
<dbReference type="InterPro" id="IPR051706">
    <property type="entry name" value="Glycosyltransferase_domain"/>
</dbReference>
<sequence length="251" mass="29752">MIPKIVHYAWFGSPLPISVKRRVEEWKQQLPEWEFRLWSEDNFDLSRFGFSKEMYDSGKLGYAADELRYEVLRRYGGFYFDTDMIVKKPLDTLLNYRMVWGFQYDNSLLTSFFGSEPGMPLLDSILKVYANEKYPDLHSDLYEMTSNPFVTKIFLREFERFRTDGTRQSLTDGIEVFPRDYFSYPSRNLKANYMEHLFDNSWGDSNLGIKGRFKAVFKRVSPFLWAEISARRGIRSAEDDGVPHMKPIHRD</sequence>
<comment type="caution">
    <text evidence="2">The sequence shown here is derived from an EMBL/GenBank/DDBJ whole genome shotgun (WGS) entry which is preliminary data.</text>
</comment>
<dbReference type="PANTHER" id="PTHR32385">
    <property type="entry name" value="MANNOSYL PHOSPHORYLINOSITOL CERAMIDE SYNTHASE"/>
    <property type="match status" value="1"/>
</dbReference>
<dbReference type="SUPFAM" id="SSF53448">
    <property type="entry name" value="Nucleotide-diphospho-sugar transferases"/>
    <property type="match status" value="1"/>
</dbReference>
<protein>
    <submittedName>
        <fullName evidence="2">Glycosyltransferase family 32 protein</fullName>
    </submittedName>
</protein>
<evidence type="ECO:0000313" key="2">
    <source>
        <dbReference type="EMBL" id="MFD1399694.1"/>
    </source>
</evidence>
<reference evidence="3" key="1">
    <citation type="journal article" date="2019" name="Int. J. Syst. Evol. Microbiol.">
        <title>The Global Catalogue of Microorganisms (GCM) 10K type strain sequencing project: providing services to taxonomists for standard genome sequencing and annotation.</title>
        <authorList>
            <consortium name="The Broad Institute Genomics Platform"/>
            <consortium name="The Broad Institute Genome Sequencing Center for Infectious Disease"/>
            <person name="Wu L."/>
            <person name="Ma J."/>
        </authorList>
    </citation>
    <scope>NUCLEOTIDE SEQUENCE [LARGE SCALE GENOMIC DNA]</scope>
    <source>
        <strain evidence="3">CCM 9110</strain>
    </source>
</reference>